<dbReference type="InterPro" id="IPR027417">
    <property type="entry name" value="P-loop_NTPase"/>
</dbReference>
<gene>
    <name evidence="1" type="ORF">PM001_LOCUS14410</name>
</gene>
<accession>A0AAV1U3L1</accession>
<dbReference type="InterPro" id="IPR030547">
    <property type="entry name" value="XRCC2"/>
</dbReference>
<dbReference type="PANTHER" id="PTHR46644:SF2">
    <property type="entry name" value="DNA REPAIR PROTEIN XRCC2"/>
    <property type="match status" value="1"/>
</dbReference>
<dbReference type="GO" id="GO:0033063">
    <property type="term" value="C:Rad51B-Rad51C-Rad51D-XRCC2 complex"/>
    <property type="evidence" value="ECO:0007669"/>
    <property type="project" value="InterPro"/>
</dbReference>
<dbReference type="GO" id="GO:0000724">
    <property type="term" value="P:double-strand break repair via homologous recombination"/>
    <property type="evidence" value="ECO:0007669"/>
    <property type="project" value="InterPro"/>
</dbReference>
<name>A0AAV1U3L1_9STRA</name>
<evidence type="ECO:0000313" key="1">
    <source>
        <dbReference type="EMBL" id="CAK7929260.1"/>
    </source>
</evidence>
<dbReference type="PANTHER" id="PTHR46644">
    <property type="entry name" value="DNA REPAIR PROTEIN XRCC2"/>
    <property type="match status" value="1"/>
</dbReference>
<dbReference type="AlphaFoldDB" id="A0AAV1U3L1"/>
<organism evidence="1 2">
    <name type="scientific">Peronospora matthiolae</name>
    <dbReference type="NCBI Taxonomy" id="2874970"/>
    <lineage>
        <taxon>Eukaryota</taxon>
        <taxon>Sar</taxon>
        <taxon>Stramenopiles</taxon>
        <taxon>Oomycota</taxon>
        <taxon>Peronosporomycetes</taxon>
        <taxon>Peronosporales</taxon>
        <taxon>Peronosporaceae</taxon>
        <taxon>Peronospora</taxon>
    </lineage>
</organism>
<evidence type="ECO:0000313" key="2">
    <source>
        <dbReference type="Proteomes" id="UP001162060"/>
    </source>
</evidence>
<dbReference type="Gene3D" id="3.40.50.300">
    <property type="entry name" value="P-loop containing nucleotide triphosphate hydrolases"/>
    <property type="match status" value="1"/>
</dbReference>
<proteinExistence type="predicted"/>
<dbReference type="Proteomes" id="UP001162060">
    <property type="component" value="Unassembled WGS sequence"/>
</dbReference>
<comment type="caution">
    <text evidence="1">The sequence shown here is derived from an EMBL/GenBank/DDBJ whole genome shotgun (WGS) entry which is preliminary data.</text>
</comment>
<dbReference type="GO" id="GO:0005657">
    <property type="term" value="C:replication fork"/>
    <property type="evidence" value="ECO:0007669"/>
    <property type="project" value="InterPro"/>
</dbReference>
<dbReference type="EMBL" id="CAKLBY020000153">
    <property type="protein sequence ID" value="CAK7929260.1"/>
    <property type="molecule type" value="Genomic_DNA"/>
</dbReference>
<reference evidence="1" key="1">
    <citation type="submission" date="2024-01" db="EMBL/GenBank/DDBJ databases">
        <authorList>
            <person name="Webb A."/>
        </authorList>
    </citation>
    <scope>NUCLEOTIDE SEQUENCE</scope>
    <source>
        <strain evidence="1">Pm1</strain>
    </source>
</reference>
<sequence>MSRPKLDGTALDLFARRPARSFMTQLSFVDAATTTQDGEEAGYRPRQVVELSGTSDAPTTRVLEHVVVAFITKSCKAHAQAAQERAFIFDHEYQVSVDRIAALVARNVAAGQQDEAVREALSRVQLCHCRDSFQWLATLNHLHYELLDAPTAPLMLVFNSVGSFQAIDKMTAKSVGSGLALSDQVFVFLKQFIQHHSPIVFAAKELMKSSRDPWDHTEYMPSSWTSQVTKRILLRMPAPQCDSLKVEEHIGMDDSRRDERAAFEARCIVAGKAQVYTCHIDGDGIISRTRVFHA</sequence>
<protein>
    <submittedName>
        <fullName evidence="1">Uncharacterized protein</fullName>
    </submittedName>
</protein>